<accession>A0A2W4YRZ5</accession>
<name>A0A2W4YRZ5_9SPHN</name>
<sequence length="175" mass="19528">MNVYQFSIGPGTPVHEHNLILPEGYDDAQLLIVARALVMSSLSRLFAARREASEFAGPQYRYPQAVPAVWRPDLFPQYNAFYRRVTRTPPQVERVGDPTSLFLSFDLRPPVLPHVPYNGGSAPVPTPHPDAPDERFLLADLTAGTTRPEIEPVPLADVLERSAKRVLTEAEVPYI</sequence>
<gene>
    <name evidence="1" type="ORF">DI640_13155</name>
</gene>
<evidence type="ECO:0000313" key="2">
    <source>
        <dbReference type="Proteomes" id="UP000249555"/>
    </source>
</evidence>
<reference evidence="1 2" key="1">
    <citation type="submission" date="2017-08" db="EMBL/GenBank/DDBJ databases">
        <title>Infants hospitalized years apart are colonized by the same room-sourced microbial strains.</title>
        <authorList>
            <person name="Brooks B."/>
            <person name="Olm M.R."/>
            <person name="Firek B.A."/>
            <person name="Baker R."/>
            <person name="Thomas B.C."/>
            <person name="Morowitz M.J."/>
            <person name="Banfield J.F."/>
        </authorList>
    </citation>
    <scope>NUCLEOTIDE SEQUENCE [LARGE SCALE GENOMIC DNA]</scope>
    <source>
        <strain evidence="1">S2_018_000_R3_119</strain>
    </source>
</reference>
<protein>
    <submittedName>
        <fullName evidence="1">Uncharacterized protein</fullName>
    </submittedName>
</protein>
<organism evidence="1 2">
    <name type="scientific">Sphingomonas taxi</name>
    <dbReference type="NCBI Taxonomy" id="1549858"/>
    <lineage>
        <taxon>Bacteria</taxon>
        <taxon>Pseudomonadati</taxon>
        <taxon>Pseudomonadota</taxon>
        <taxon>Alphaproteobacteria</taxon>
        <taxon>Sphingomonadales</taxon>
        <taxon>Sphingomonadaceae</taxon>
        <taxon>Sphingomonas</taxon>
    </lineage>
</organism>
<dbReference type="AlphaFoldDB" id="A0A2W4YRZ5"/>
<dbReference type="Proteomes" id="UP000249555">
    <property type="component" value="Unassembled WGS sequence"/>
</dbReference>
<dbReference type="EMBL" id="QFMX01000013">
    <property type="protein sequence ID" value="PZO72316.1"/>
    <property type="molecule type" value="Genomic_DNA"/>
</dbReference>
<proteinExistence type="predicted"/>
<comment type="caution">
    <text evidence="1">The sequence shown here is derived from an EMBL/GenBank/DDBJ whole genome shotgun (WGS) entry which is preliminary data.</text>
</comment>
<evidence type="ECO:0000313" key="1">
    <source>
        <dbReference type="EMBL" id="PZO72316.1"/>
    </source>
</evidence>